<dbReference type="Proteomes" id="UP001500683">
    <property type="component" value="Unassembled WGS sequence"/>
</dbReference>
<proteinExistence type="predicted"/>
<evidence type="ECO:0000313" key="2">
    <source>
        <dbReference type="Proteomes" id="UP001500683"/>
    </source>
</evidence>
<reference evidence="2" key="1">
    <citation type="journal article" date="2019" name="Int. J. Syst. Evol. Microbiol.">
        <title>The Global Catalogue of Microorganisms (GCM) 10K type strain sequencing project: providing services to taxonomists for standard genome sequencing and annotation.</title>
        <authorList>
            <consortium name="The Broad Institute Genomics Platform"/>
            <consortium name="The Broad Institute Genome Sequencing Center for Infectious Disease"/>
            <person name="Wu L."/>
            <person name="Ma J."/>
        </authorList>
    </citation>
    <scope>NUCLEOTIDE SEQUENCE [LARGE SCALE GENOMIC DNA]</scope>
    <source>
        <strain evidence="2">JCM 16702</strain>
    </source>
</reference>
<evidence type="ECO:0000313" key="1">
    <source>
        <dbReference type="EMBL" id="GAA4077103.1"/>
    </source>
</evidence>
<protein>
    <recommendedName>
        <fullName evidence="3">DUF4435 domain-containing protein</fullName>
    </recommendedName>
</protein>
<dbReference type="EMBL" id="BAAAZG010000024">
    <property type="protein sequence ID" value="GAA4077103.1"/>
    <property type="molecule type" value="Genomic_DNA"/>
</dbReference>
<comment type="caution">
    <text evidence="1">The sequence shown here is derived from an EMBL/GenBank/DDBJ whole genome shotgun (WGS) entry which is preliminary data.</text>
</comment>
<accession>A0ABP7VZC7</accession>
<organism evidence="1 2">
    <name type="scientific">Actinomadura miaoliensis</name>
    <dbReference type="NCBI Taxonomy" id="430685"/>
    <lineage>
        <taxon>Bacteria</taxon>
        <taxon>Bacillati</taxon>
        <taxon>Actinomycetota</taxon>
        <taxon>Actinomycetes</taxon>
        <taxon>Streptosporangiales</taxon>
        <taxon>Thermomonosporaceae</taxon>
        <taxon>Actinomadura</taxon>
    </lineage>
</organism>
<evidence type="ECO:0008006" key="3">
    <source>
        <dbReference type="Google" id="ProtNLM"/>
    </source>
</evidence>
<name>A0ABP7VZC7_9ACTN</name>
<sequence>MIAEGDSDCRFYTAVLDVMEQVDRDLDLLFTHVGGKGRIYKAIAELGALTVKAAAIIDLDLLNQRGLLRNTVLAAGGSWDAIADDYDVLQAAVQELNPEAPMLSEVKRAVASVEANMGGEAVLASTEIERIKKSLKGKTAWGIVKSGGLARLNDSGYSAGVRITQQLAHLGIFLVPGGELESWIPLDASKELWLSEVFENELHLTPSSELRNFLLQLVKYFDA</sequence>
<gene>
    <name evidence="1" type="ORF">GCM10022214_38380</name>
</gene>
<keyword evidence="2" id="KW-1185">Reference proteome</keyword>